<evidence type="ECO:0000313" key="3">
    <source>
        <dbReference type="Proteomes" id="UP000001610"/>
    </source>
</evidence>
<reference evidence="2 3" key="1">
    <citation type="journal article" date="2011" name="Genome Biol.">
        <title>Genome sequence of the insect pathogenic fungus Cordyceps militaris, a valued traditional Chinese medicine.</title>
        <authorList>
            <person name="Zheng P."/>
            <person name="Xia Y."/>
            <person name="Xiao G."/>
            <person name="Xiong C."/>
            <person name="Hu X."/>
            <person name="Zhang S."/>
            <person name="Zheng H."/>
            <person name="Huang Y."/>
            <person name="Zhou Y."/>
            <person name="Wang S."/>
            <person name="Zhao G.P."/>
            <person name="Liu X."/>
            <person name="St Leger R.J."/>
            <person name="Wang C."/>
        </authorList>
    </citation>
    <scope>NUCLEOTIDE SEQUENCE [LARGE SCALE GENOMIC DNA]</scope>
    <source>
        <strain evidence="2 3">CM01</strain>
    </source>
</reference>
<keyword evidence="3" id="KW-1185">Reference proteome</keyword>
<accession>G3JAH6</accession>
<sequence>MSIKTTYPAAPSHALVKVRLPSSPLLPGTRMPNRVGFGGALSSTVTTAVKRHHTMTIASETRPLQRLRPPVLAQMQAT</sequence>
<dbReference type="RefSeq" id="XP_006667778.1">
    <property type="nucleotide sequence ID" value="XM_006667715.1"/>
</dbReference>
<dbReference type="AlphaFoldDB" id="G3JAH6"/>
<feature type="region of interest" description="Disordered" evidence="1">
    <location>
        <begin position="59"/>
        <end position="78"/>
    </location>
</feature>
<dbReference type="Proteomes" id="UP000001610">
    <property type="component" value="Unassembled WGS sequence"/>
</dbReference>
<dbReference type="InParanoid" id="G3JAH6"/>
<evidence type="ECO:0000256" key="1">
    <source>
        <dbReference type="SAM" id="MobiDB-lite"/>
    </source>
</evidence>
<name>G3JAH6_CORMM</name>
<evidence type="ECO:0000313" key="2">
    <source>
        <dbReference type="EMBL" id="EGX94292.1"/>
    </source>
</evidence>
<dbReference type="EMBL" id="JH126400">
    <property type="protein sequence ID" value="EGX94292.1"/>
    <property type="molecule type" value="Genomic_DNA"/>
</dbReference>
<proteinExistence type="predicted"/>
<organism evidence="2 3">
    <name type="scientific">Cordyceps militaris (strain CM01)</name>
    <name type="common">Caterpillar fungus</name>
    <dbReference type="NCBI Taxonomy" id="983644"/>
    <lineage>
        <taxon>Eukaryota</taxon>
        <taxon>Fungi</taxon>
        <taxon>Dikarya</taxon>
        <taxon>Ascomycota</taxon>
        <taxon>Pezizomycotina</taxon>
        <taxon>Sordariomycetes</taxon>
        <taxon>Hypocreomycetidae</taxon>
        <taxon>Hypocreales</taxon>
        <taxon>Cordycipitaceae</taxon>
        <taxon>Cordyceps</taxon>
    </lineage>
</organism>
<dbReference type="KEGG" id="cmt:CCM_02563"/>
<protein>
    <submittedName>
        <fullName evidence="2">Uncharacterized protein</fullName>
    </submittedName>
</protein>
<dbReference type="GeneID" id="18164590"/>
<dbReference type="VEuPathDB" id="FungiDB:CCM_02563"/>
<gene>
    <name evidence="2" type="ORF">CCM_02563</name>
</gene>
<dbReference type="HOGENOM" id="CLU_2621950_0_0_1"/>